<feature type="domain" description="PPIase FKBP-type" evidence="11">
    <location>
        <begin position="7"/>
        <end position="92"/>
    </location>
</feature>
<evidence type="ECO:0000256" key="4">
    <source>
        <dbReference type="ARBA" id="ARBA00022490"/>
    </source>
</evidence>
<evidence type="ECO:0000259" key="11">
    <source>
        <dbReference type="PROSITE" id="PS50059"/>
    </source>
</evidence>
<evidence type="ECO:0000313" key="12">
    <source>
        <dbReference type="EMBL" id="MCX2523613.1"/>
    </source>
</evidence>
<evidence type="ECO:0000256" key="6">
    <source>
        <dbReference type="ARBA" id="ARBA00023186"/>
    </source>
</evidence>
<dbReference type="Gene3D" id="3.10.50.40">
    <property type="match status" value="1"/>
</dbReference>
<dbReference type="InterPro" id="IPR048261">
    <property type="entry name" value="SlpA/SlyD-like_ins_sf"/>
</dbReference>
<gene>
    <name evidence="12" type="ORF">OQ287_05130</name>
</gene>
<accession>A0AA42CX92</accession>
<reference evidence="12" key="1">
    <citation type="submission" date="2022-11" db="EMBL/GenBank/DDBJ databases">
        <title>Larsenimonas rhizosphaerae sp. nov., isolated from a tidal mudflat.</title>
        <authorList>
            <person name="Lee S.D."/>
            <person name="Kim I.S."/>
        </authorList>
    </citation>
    <scope>NUCLEOTIDE SEQUENCE</scope>
    <source>
        <strain evidence="12">GH2-1</strain>
    </source>
</reference>
<dbReference type="PANTHER" id="PTHR47861">
    <property type="entry name" value="FKBP-TYPE PEPTIDYL-PROLYL CIS-TRANS ISOMERASE SLYD"/>
    <property type="match status" value="1"/>
</dbReference>
<name>A0AA42CX92_9GAMM</name>
<dbReference type="EMBL" id="JAPIVE010000001">
    <property type="protein sequence ID" value="MCX2523613.1"/>
    <property type="molecule type" value="Genomic_DNA"/>
</dbReference>
<keyword evidence="13" id="KW-1185">Reference proteome</keyword>
<dbReference type="Pfam" id="PF00254">
    <property type="entry name" value="FKBP_C"/>
    <property type="match status" value="1"/>
</dbReference>
<evidence type="ECO:0000256" key="10">
    <source>
        <dbReference type="RuleBase" id="RU003915"/>
    </source>
</evidence>
<evidence type="ECO:0000256" key="1">
    <source>
        <dbReference type="ARBA" id="ARBA00000971"/>
    </source>
</evidence>
<dbReference type="AlphaFoldDB" id="A0AA42CX92"/>
<protein>
    <recommendedName>
        <fullName evidence="10">Peptidyl-prolyl cis-trans isomerase</fullName>
        <ecNumber evidence="10">5.2.1.8</ecNumber>
    </recommendedName>
</protein>
<keyword evidence="6" id="KW-0143">Chaperone</keyword>
<evidence type="ECO:0000256" key="7">
    <source>
        <dbReference type="ARBA" id="ARBA00023235"/>
    </source>
</evidence>
<keyword evidence="5 9" id="KW-0697">Rotamase</keyword>
<dbReference type="PROSITE" id="PS50059">
    <property type="entry name" value="FKBP_PPIASE"/>
    <property type="match status" value="1"/>
</dbReference>
<dbReference type="EC" id="5.2.1.8" evidence="10"/>
<dbReference type="RefSeq" id="WP_250937327.1">
    <property type="nucleotide sequence ID" value="NZ_JAMLJK010000001.1"/>
</dbReference>
<proteinExistence type="inferred from homology"/>
<comment type="caution">
    <text evidence="12">The sequence shown here is derived from an EMBL/GenBank/DDBJ whole genome shotgun (WGS) entry which is preliminary data.</text>
</comment>
<keyword evidence="4" id="KW-0963">Cytoplasm</keyword>
<comment type="catalytic activity">
    <reaction evidence="1 9 10">
        <text>[protein]-peptidylproline (omega=180) = [protein]-peptidylproline (omega=0)</text>
        <dbReference type="Rhea" id="RHEA:16237"/>
        <dbReference type="Rhea" id="RHEA-COMP:10747"/>
        <dbReference type="Rhea" id="RHEA-COMP:10748"/>
        <dbReference type="ChEBI" id="CHEBI:83833"/>
        <dbReference type="ChEBI" id="CHEBI:83834"/>
        <dbReference type="EC" id="5.2.1.8"/>
    </reaction>
</comment>
<dbReference type="GO" id="GO:0042026">
    <property type="term" value="P:protein refolding"/>
    <property type="evidence" value="ECO:0007669"/>
    <property type="project" value="UniProtKB-ARBA"/>
</dbReference>
<dbReference type="GO" id="GO:0005737">
    <property type="term" value="C:cytoplasm"/>
    <property type="evidence" value="ECO:0007669"/>
    <property type="project" value="UniProtKB-SubCell"/>
</dbReference>
<dbReference type="InterPro" id="IPR001179">
    <property type="entry name" value="PPIase_FKBP_dom"/>
</dbReference>
<evidence type="ECO:0000256" key="2">
    <source>
        <dbReference type="ARBA" id="ARBA00004496"/>
    </source>
</evidence>
<dbReference type="Gene3D" id="2.40.10.330">
    <property type="match status" value="1"/>
</dbReference>
<evidence type="ECO:0000256" key="8">
    <source>
        <dbReference type="ARBA" id="ARBA00037071"/>
    </source>
</evidence>
<comment type="function">
    <text evidence="8">Also involved in hydrogenase metallocenter assembly, probably by participating in the nickel insertion step. This function in hydrogenase biosynthesis requires chaperone activity and the presence of the metal-binding domain, but not PPIase activity.</text>
</comment>
<sequence>MSLITSHHIVGFHYVLRDENGQVIDDSCQREKPLYYLHGHGNIMPALEEAMTGRTPGDRFELELSPAQAYGERNEALTQTVSRGAFGASELEPGMRFQANGPDGPRTVTVVSIDQDNVTVDANHPLAGRALNYSVEILDIRDATRAELAKGHPLEPGVSHSEVEDRKQ</sequence>
<comment type="subcellular location">
    <subcellularLocation>
        <location evidence="2">Cytoplasm</location>
    </subcellularLocation>
</comment>
<dbReference type="GO" id="GO:0003755">
    <property type="term" value="F:peptidyl-prolyl cis-trans isomerase activity"/>
    <property type="evidence" value="ECO:0007669"/>
    <property type="project" value="UniProtKB-UniRule"/>
</dbReference>
<dbReference type="InterPro" id="IPR046357">
    <property type="entry name" value="PPIase_dom_sf"/>
</dbReference>
<evidence type="ECO:0000256" key="3">
    <source>
        <dbReference type="ARBA" id="ARBA00006577"/>
    </source>
</evidence>
<dbReference type="Proteomes" id="UP001165678">
    <property type="component" value="Unassembled WGS sequence"/>
</dbReference>
<evidence type="ECO:0000256" key="9">
    <source>
        <dbReference type="PROSITE-ProRule" id="PRU00277"/>
    </source>
</evidence>
<dbReference type="SUPFAM" id="SSF54534">
    <property type="entry name" value="FKBP-like"/>
    <property type="match status" value="1"/>
</dbReference>
<organism evidence="12 13">
    <name type="scientific">Larsenimonas rhizosphaerae</name>
    <dbReference type="NCBI Taxonomy" id="2944682"/>
    <lineage>
        <taxon>Bacteria</taxon>
        <taxon>Pseudomonadati</taxon>
        <taxon>Pseudomonadota</taxon>
        <taxon>Gammaproteobacteria</taxon>
        <taxon>Oceanospirillales</taxon>
        <taxon>Halomonadaceae</taxon>
        <taxon>Larsenimonas</taxon>
    </lineage>
</organism>
<keyword evidence="7 9" id="KW-0413">Isomerase</keyword>
<evidence type="ECO:0000256" key="5">
    <source>
        <dbReference type="ARBA" id="ARBA00023110"/>
    </source>
</evidence>
<dbReference type="PANTHER" id="PTHR47861:SF3">
    <property type="entry name" value="FKBP-TYPE PEPTIDYL-PROLYL CIS-TRANS ISOMERASE SLYD"/>
    <property type="match status" value="1"/>
</dbReference>
<evidence type="ECO:0000313" key="13">
    <source>
        <dbReference type="Proteomes" id="UP001165678"/>
    </source>
</evidence>
<comment type="similarity">
    <text evidence="3 10">Belongs to the FKBP-type PPIase family.</text>
</comment>